<accession>A0A812F1Y0</accession>
<proteinExistence type="predicted"/>
<dbReference type="RefSeq" id="WP_205097676.1">
    <property type="nucleotide sequence ID" value="NZ_CAJNAQ010000002.1"/>
</dbReference>
<comment type="caution">
    <text evidence="1">The sequence shown here is derived from an EMBL/GenBank/DDBJ whole genome shotgun (WGS) entry which is preliminary data.</text>
</comment>
<dbReference type="AlphaFoldDB" id="A0A812F1Y0"/>
<dbReference type="Proteomes" id="UP000655759">
    <property type="component" value="Unassembled WGS sequence"/>
</dbReference>
<gene>
    <name evidence="1" type="ORF">NUZ5A_20083</name>
</gene>
<evidence type="ECO:0000313" key="2">
    <source>
        <dbReference type="Proteomes" id="UP000655759"/>
    </source>
</evidence>
<sequence>MLNATAICDASNGFIIKSMSLEEASKEAAFAYKSPKSLPTGYSLEDAISHKGMITLLYSPKKICGPGQTAQTYSDGILKFITETPEQNNEISKGRAYFEEFKKYSDYPERISIFEINGNPAMGWESGMKKSIVKFDNGTVISEEDISYPAQLQIIDTTNQRFYVLKGYFQLDQLTQIAKSIG</sequence>
<organism evidence="1 2">
    <name type="scientific">Candidatus Nitrosotenuis uzonensis</name>
    <dbReference type="NCBI Taxonomy" id="1407055"/>
    <lineage>
        <taxon>Archaea</taxon>
        <taxon>Nitrososphaerota</taxon>
        <taxon>Candidatus Nitrosotenuis</taxon>
    </lineage>
</organism>
<evidence type="ECO:0000313" key="1">
    <source>
        <dbReference type="EMBL" id="CAE6486020.1"/>
    </source>
</evidence>
<dbReference type="EMBL" id="CAJNAQ010000002">
    <property type="protein sequence ID" value="CAE6486020.1"/>
    <property type="molecule type" value="Genomic_DNA"/>
</dbReference>
<name>A0A812F1Y0_9ARCH</name>
<reference evidence="1" key="1">
    <citation type="submission" date="2021-02" db="EMBL/GenBank/DDBJ databases">
        <authorList>
            <person name="Han P."/>
        </authorList>
    </citation>
    <scope>NUCLEOTIDE SEQUENCE</scope>
    <source>
        <strain evidence="1">Candidatus Nitrosotenuis uzonensis 5A</strain>
    </source>
</reference>
<protein>
    <submittedName>
        <fullName evidence="1">Uncharacterized protein</fullName>
    </submittedName>
</protein>